<dbReference type="InterPro" id="IPR034330">
    <property type="entry name" value="GST_Zeta_C"/>
</dbReference>
<reference evidence="5" key="1">
    <citation type="journal article" date="2019" name="Int. J. Syst. Evol. Microbiol.">
        <title>The Global Catalogue of Microorganisms (GCM) 10K type strain sequencing project: providing services to taxonomists for standard genome sequencing and annotation.</title>
        <authorList>
            <consortium name="The Broad Institute Genomics Platform"/>
            <consortium name="The Broad Institute Genome Sequencing Center for Infectious Disease"/>
            <person name="Wu L."/>
            <person name="Ma J."/>
        </authorList>
    </citation>
    <scope>NUCLEOTIDE SEQUENCE [LARGE SCALE GENOMIC DNA]</scope>
    <source>
        <strain evidence="5">JCM 18423</strain>
    </source>
</reference>
<comment type="caution">
    <text evidence="4">The sequence shown here is derived from an EMBL/GenBank/DDBJ whole genome shotgun (WGS) entry which is preliminary data.</text>
</comment>
<dbReference type="GO" id="GO:0016853">
    <property type="term" value="F:isomerase activity"/>
    <property type="evidence" value="ECO:0007669"/>
    <property type="project" value="UniProtKB-KW"/>
</dbReference>
<dbReference type="SFLD" id="SFLDS00019">
    <property type="entry name" value="Glutathione_Transferase_(cytos"/>
    <property type="match status" value="1"/>
</dbReference>
<sequence length="215" mass="24232">MRLYTYFRSSAAYRVRIALGLKQLDWEAVPVHLLRDGGQQHSEAYKKKNPAELVPVLEDAGQVFTQSLAIIEYLDEAYPTTQALLPDDPVARAHIRGLALQIACDIHPLNNLRVLQYLEKNAAWDTAQRQEWYLHWVGTGLEAFEKQLAVYNTSGEYCYGSQPTLADVCLIPQVFNAQRFGYAIDHLPRVAQAVQACSQLPAFIQAEPAQQMDAE</sequence>
<dbReference type="InterPro" id="IPR036282">
    <property type="entry name" value="Glutathione-S-Trfase_C_sf"/>
</dbReference>
<dbReference type="RefSeq" id="WP_345369097.1">
    <property type="nucleotide sequence ID" value="NZ_BAABKD010000001.1"/>
</dbReference>
<dbReference type="InterPro" id="IPR034333">
    <property type="entry name" value="GST_Zeta_N"/>
</dbReference>
<feature type="domain" description="GST C-terminal" evidence="3">
    <location>
        <begin position="88"/>
        <end position="215"/>
    </location>
</feature>
<organism evidence="4 5">
    <name type="scientific">Paenalcaligenes hermetiae</name>
    <dbReference type="NCBI Taxonomy" id="1157987"/>
    <lineage>
        <taxon>Bacteria</taxon>
        <taxon>Pseudomonadati</taxon>
        <taxon>Pseudomonadota</taxon>
        <taxon>Betaproteobacteria</taxon>
        <taxon>Burkholderiales</taxon>
        <taxon>Alcaligenaceae</taxon>
        <taxon>Paenalcaligenes</taxon>
    </lineage>
</organism>
<protein>
    <submittedName>
        <fullName evidence="4">Maleylacetoacetate isomerase</fullName>
    </submittedName>
</protein>
<name>A0ABP9LUD1_9BURK</name>
<dbReference type="Proteomes" id="UP001500227">
    <property type="component" value="Unassembled WGS sequence"/>
</dbReference>
<keyword evidence="4" id="KW-0413">Isomerase</keyword>
<keyword evidence="5" id="KW-1185">Reference proteome</keyword>
<dbReference type="CDD" id="cd03191">
    <property type="entry name" value="GST_C_Zeta"/>
    <property type="match status" value="1"/>
</dbReference>
<dbReference type="CDD" id="cd03042">
    <property type="entry name" value="GST_N_Zeta"/>
    <property type="match status" value="1"/>
</dbReference>
<comment type="similarity">
    <text evidence="1">Belongs to the GST superfamily. Zeta family.</text>
</comment>
<dbReference type="Gene3D" id="3.40.30.10">
    <property type="entry name" value="Glutaredoxin"/>
    <property type="match status" value="1"/>
</dbReference>
<evidence type="ECO:0000259" key="3">
    <source>
        <dbReference type="PROSITE" id="PS50405"/>
    </source>
</evidence>
<dbReference type="InterPro" id="IPR004045">
    <property type="entry name" value="Glutathione_S-Trfase_N"/>
</dbReference>
<dbReference type="PANTHER" id="PTHR42673">
    <property type="entry name" value="MALEYLACETOACETATE ISOMERASE"/>
    <property type="match status" value="1"/>
</dbReference>
<dbReference type="PANTHER" id="PTHR42673:SF21">
    <property type="entry name" value="GLUTATHIONE S-TRANSFERASE YFCF"/>
    <property type="match status" value="1"/>
</dbReference>
<feature type="domain" description="GST N-terminal" evidence="2">
    <location>
        <begin position="1"/>
        <end position="82"/>
    </location>
</feature>
<dbReference type="SUPFAM" id="SSF47616">
    <property type="entry name" value="GST C-terminal domain-like"/>
    <property type="match status" value="1"/>
</dbReference>
<dbReference type="InterPro" id="IPR005955">
    <property type="entry name" value="GST_Zeta"/>
</dbReference>
<dbReference type="InterPro" id="IPR036249">
    <property type="entry name" value="Thioredoxin-like_sf"/>
</dbReference>
<dbReference type="InterPro" id="IPR040079">
    <property type="entry name" value="Glutathione_S-Trfase"/>
</dbReference>
<dbReference type="SUPFAM" id="SSF52833">
    <property type="entry name" value="Thioredoxin-like"/>
    <property type="match status" value="1"/>
</dbReference>
<dbReference type="SFLD" id="SFLDG00358">
    <property type="entry name" value="Main_(cytGST)"/>
    <property type="match status" value="1"/>
</dbReference>
<gene>
    <name evidence="4" type="primary">maiA</name>
    <name evidence="4" type="ORF">GCM10023337_03120</name>
</gene>
<dbReference type="Gene3D" id="1.20.1050.10">
    <property type="match status" value="1"/>
</dbReference>
<evidence type="ECO:0000259" key="2">
    <source>
        <dbReference type="PROSITE" id="PS50404"/>
    </source>
</evidence>
<dbReference type="PROSITE" id="PS50404">
    <property type="entry name" value="GST_NTER"/>
    <property type="match status" value="1"/>
</dbReference>
<dbReference type="NCBIfam" id="TIGR01262">
    <property type="entry name" value="maiA"/>
    <property type="match status" value="1"/>
</dbReference>
<dbReference type="Pfam" id="PF13417">
    <property type="entry name" value="GST_N_3"/>
    <property type="match status" value="1"/>
</dbReference>
<evidence type="ECO:0000313" key="5">
    <source>
        <dbReference type="Proteomes" id="UP001500227"/>
    </source>
</evidence>
<evidence type="ECO:0000313" key="4">
    <source>
        <dbReference type="EMBL" id="GAA5084929.1"/>
    </source>
</evidence>
<accession>A0ABP9LUD1</accession>
<dbReference type="InterPro" id="IPR010987">
    <property type="entry name" value="Glutathione-S-Trfase_C-like"/>
</dbReference>
<proteinExistence type="inferred from homology"/>
<dbReference type="PROSITE" id="PS50405">
    <property type="entry name" value="GST_CTER"/>
    <property type="match status" value="1"/>
</dbReference>
<evidence type="ECO:0000256" key="1">
    <source>
        <dbReference type="ARBA" id="ARBA00010007"/>
    </source>
</evidence>
<dbReference type="EMBL" id="BAABKD010000001">
    <property type="protein sequence ID" value="GAA5084929.1"/>
    <property type="molecule type" value="Genomic_DNA"/>
</dbReference>